<feature type="region of interest" description="Disordered" evidence="1">
    <location>
        <begin position="263"/>
        <end position="314"/>
    </location>
</feature>
<proteinExistence type="predicted"/>
<reference evidence="2 3" key="1">
    <citation type="submission" date="2024-02" db="EMBL/GenBank/DDBJ databases">
        <title>De novo assembly and annotation of 12 fungi associated with fruit tree decline syndrome in Ontario, Canada.</title>
        <authorList>
            <person name="Sulman M."/>
            <person name="Ellouze W."/>
            <person name="Ilyukhin E."/>
        </authorList>
    </citation>
    <scope>NUCLEOTIDE SEQUENCE [LARGE SCALE GENOMIC DNA]</scope>
    <source>
        <strain evidence="2 3">M42-189</strain>
    </source>
</reference>
<evidence type="ECO:0000313" key="3">
    <source>
        <dbReference type="Proteomes" id="UP001521785"/>
    </source>
</evidence>
<evidence type="ECO:0000313" key="2">
    <source>
        <dbReference type="EMBL" id="KAL1606396.1"/>
    </source>
</evidence>
<accession>A0ABR3RPQ1</accession>
<feature type="compositionally biased region" description="Basic and acidic residues" evidence="1">
    <location>
        <begin position="278"/>
        <end position="307"/>
    </location>
</feature>
<comment type="caution">
    <text evidence="2">The sequence shown here is derived from an EMBL/GenBank/DDBJ whole genome shotgun (WGS) entry which is preliminary data.</text>
</comment>
<keyword evidence="3" id="KW-1185">Reference proteome</keyword>
<name>A0ABR3RPQ1_9PLEO</name>
<protein>
    <submittedName>
        <fullName evidence="2">Uncharacterized protein</fullName>
    </submittedName>
</protein>
<dbReference type="EMBL" id="JAKJXO020000004">
    <property type="protein sequence ID" value="KAL1606396.1"/>
    <property type="molecule type" value="Genomic_DNA"/>
</dbReference>
<gene>
    <name evidence="2" type="ORF">SLS60_003799</name>
</gene>
<evidence type="ECO:0000256" key="1">
    <source>
        <dbReference type="SAM" id="MobiDB-lite"/>
    </source>
</evidence>
<sequence length="607" mass="68320">MSILAAKKRLSASLAAKYLGYDMSKYLDNVMHEIIRWIRLIDLHQADYDLLQEIIEKYPDFGLDVLLPSHNQVSTSVFDDIDSENDRRRQKTLRLIFDLRRYFHERLSTLKQQPRDDSSPYSRNSDLVRLRLPPESRSAWKDGTRVIRHLQRGKLPETVEQVVLCIMTADAMRSSNCANSYVRNQDEFMRDLHRWKDVVPPKDKKLFEQVVYRLWKRKLDNSKKSYQSDNLSHFQEVFQNLLSELDIEELPFDAYNGEQLPFIQSGHADRPSTPPSPRRSDNRDAHEKTCKARRESQAPAAPRHDLDAILPGVNEPTDCHGQHAAEDWLASDQPLSVLPEFDLNAITLDLESFIAPAQSLPTALDFDFANTSENHHTTPLGQQPLDFSNALSSSQYSLIPTQANTLDTFPAPPTGAHQPSWPPSTHETFNTMTMPSGTHNPGSLMYDQSGLAQRSPTNQAFFPDLLNMSFSGVPDASTADFQPTALLPTSAFQSSTAFQPQWYSNPLPTAPAELDFFNLTPDFNSTSNPFGAASTNAWNPEQQINGYSGLGLGLGLGHEGLGSDLLFASNPTSKRKEPCSMDEINLNNKRARTADVEAFDWDGVRLA</sequence>
<organism evidence="2 3">
    <name type="scientific">Paraconiothyrium brasiliense</name>
    <dbReference type="NCBI Taxonomy" id="300254"/>
    <lineage>
        <taxon>Eukaryota</taxon>
        <taxon>Fungi</taxon>
        <taxon>Dikarya</taxon>
        <taxon>Ascomycota</taxon>
        <taxon>Pezizomycotina</taxon>
        <taxon>Dothideomycetes</taxon>
        <taxon>Pleosporomycetidae</taxon>
        <taxon>Pleosporales</taxon>
        <taxon>Massarineae</taxon>
        <taxon>Didymosphaeriaceae</taxon>
        <taxon>Paraconiothyrium</taxon>
    </lineage>
</organism>
<dbReference type="Proteomes" id="UP001521785">
    <property type="component" value="Unassembled WGS sequence"/>
</dbReference>